<dbReference type="PANTHER" id="PTHR30537:SF17">
    <property type="entry name" value="LYSR-FAMILY REGULATORY PROTEIN"/>
    <property type="match status" value="1"/>
</dbReference>
<comment type="similarity">
    <text evidence="1">Belongs to the LysR transcriptional regulatory family.</text>
</comment>
<evidence type="ECO:0000313" key="6">
    <source>
        <dbReference type="EMBL" id="KVX01243.1"/>
    </source>
</evidence>
<proteinExistence type="inferred from homology"/>
<feature type="domain" description="HTH lysR-type" evidence="5">
    <location>
        <begin position="9"/>
        <end position="64"/>
    </location>
</feature>
<dbReference type="SUPFAM" id="SSF53850">
    <property type="entry name" value="Periplasmic binding protein-like II"/>
    <property type="match status" value="1"/>
</dbReference>
<gene>
    <name evidence="6" type="ORF">AWJ07_18590</name>
</gene>
<dbReference type="Proteomes" id="UP000055702">
    <property type="component" value="Unassembled WGS sequence"/>
</dbReference>
<dbReference type="AlphaFoldDB" id="A0A106BZ51"/>
<dbReference type="PANTHER" id="PTHR30537">
    <property type="entry name" value="HTH-TYPE TRANSCRIPTIONAL REGULATOR"/>
    <property type="match status" value="1"/>
</dbReference>
<keyword evidence="3" id="KW-0238">DNA-binding</keyword>
<dbReference type="InterPro" id="IPR036390">
    <property type="entry name" value="WH_DNA-bd_sf"/>
</dbReference>
<name>A0A106BZ51_SHEFR</name>
<evidence type="ECO:0000259" key="5">
    <source>
        <dbReference type="PROSITE" id="PS50931"/>
    </source>
</evidence>
<dbReference type="Pfam" id="PF03466">
    <property type="entry name" value="LysR_substrate"/>
    <property type="match status" value="1"/>
</dbReference>
<sequence>MSQHLACQLELIHLFVHVVNAGGFSSAAQELKLPIATVSRKISKLEQSLNTQLIMRSTRKLRLTEEGGALFDRYYSVVAQFDRICGQTINEPQSTLRISTPVSITSMILIDAINDFSKQNPHIQLHITQNNSTIDLIDEGVDVAIVGGAQPDSSWVSTSLGVLNYGLYASPEYAKQLIELRHPQQLVDYQLIKVWPLFNWTLKHHSGEQYYYDGPAKLTLGDLHGAIRATVGDGGILYGPELFVKPQLLNEELVPVLPDWAGEHRRISILYHQRRQQPLKVKLFIEFIQQRAATIFDLF</sequence>
<dbReference type="PROSITE" id="PS50931">
    <property type="entry name" value="HTH_LYSR"/>
    <property type="match status" value="1"/>
</dbReference>
<dbReference type="FunFam" id="1.10.10.10:FF:000001">
    <property type="entry name" value="LysR family transcriptional regulator"/>
    <property type="match status" value="1"/>
</dbReference>
<dbReference type="GO" id="GO:0006351">
    <property type="term" value="P:DNA-templated transcription"/>
    <property type="evidence" value="ECO:0007669"/>
    <property type="project" value="TreeGrafter"/>
</dbReference>
<dbReference type="InterPro" id="IPR005119">
    <property type="entry name" value="LysR_subst-bd"/>
</dbReference>
<dbReference type="Gene3D" id="1.10.10.10">
    <property type="entry name" value="Winged helix-like DNA-binding domain superfamily/Winged helix DNA-binding domain"/>
    <property type="match status" value="1"/>
</dbReference>
<evidence type="ECO:0000256" key="4">
    <source>
        <dbReference type="ARBA" id="ARBA00023163"/>
    </source>
</evidence>
<dbReference type="SUPFAM" id="SSF46785">
    <property type="entry name" value="Winged helix' DNA-binding domain"/>
    <property type="match status" value="1"/>
</dbReference>
<dbReference type="GO" id="GO:0043565">
    <property type="term" value="F:sequence-specific DNA binding"/>
    <property type="evidence" value="ECO:0007669"/>
    <property type="project" value="TreeGrafter"/>
</dbReference>
<protein>
    <submittedName>
        <fullName evidence="6">LysR family transcriptional regulator</fullName>
    </submittedName>
</protein>
<comment type="caution">
    <text evidence="6">The sequence shown here is derived from an EMBL/GenBank/DDBJ whole genome shotgun (WGS) entry which is preliminary data.</text>
</comment>
<dbReference type="Pfam" id="PF00126">
    <property type="entry name" value="HTH_1"/>
    <property type="match status" value="1"/>
</dbReference>
<evidence type="ECO:0000256" key="2">
    <source>
        <dbReference type="ARBA" id="ARBA00023015"/>
    </source>
</evidence>
<keyword evidence="4" id="KW-0804">Transcription</keyword>
<organism evidence="6">
    <name type="scientific">Shewanella frigidimarina</name>
    <dbReference type="NCBI Taxonomy" id="56812"/>
    <lineage>
        <taxon>Bacteria</taxon>
        <taxon>Pseudomonadati</taxon>
        <taxon>Pseudomonadota</taxon>
        <taxon>Gammaproteobacteria</taxon>
        <taxon>Alteromonadales</taxon>
        <taxon>Shewanellaceae</taxon>
        <taxon>Shewanella</taxon>
    </lineage>
</organism>
<keyword evidence="2" id="KW-0805">Transcription regulation</keyword>
<dbReference type="GO" id="GO:0003700">
    <property type="term" value="F:DNA-binding transcription factor activity"/>
    <property type="evidence" value="ECO:0007669"/>
    <property type="project" value="InterPro"/>
</dbReference>
<dbReference type="InterPro" id="IPR000847">
    <property type="entry name" value="LysR_HTH_N"/>
</dbReference>
<dbReference type="CDD" id="cd08422">
    <property type="entry name" value="PBP2_CrgA_like"/>
    <property type="match status" value="1"/>
</dbReference>
<accession>A0A106BZ51</accession>
<dbReference type="InterPro" id="IPR058163">
    <property type="entry name" value="LysR-type_TF_proteobact-type"/>
</dbReference>
<evidence type="ECO:0000256" key="3">
    <source>
        <dbReference type="ARBA" id="ARBA00023125"/>
    </source>
</evidence>
<dbReference type="EMBL" id="LRDC01000028">
    <property type="protein sequence ID" value="KVX01243.1"/>
    <property type="molecule type" value="Genomic_DNA"/>
</dbReference>
<evidence type="ECO:0000256" key="1">
    <source>
        <dbReference type="ARBA" id="ARBA00009437"/>
    </source>
</evidence>
<evidence type="ECO:0000313" key="7">
    <source>
        <dbReference type="Proteomes" id="UP000055702"/>
    </source>
</evidence>
<dbReference type="Gene3D" id="3.40.190.290">
    <property type="match status" value="1"/>
</dbReference>
<dbReference type="RefSeq" id="WP_059746372.1">
    <property type="nucleotide sequence ID" value="NZ_LRDC01000028.1"/>
</dbReference>
<reference evidence="6 7" key="1">
    <citation type="submission" date="2016-01" db="EMBL/GenBank/DDBJ databases">
        <title>Draft genome of the antarctic isolate Shewanella frigidimarina Ag06-30.</title>
        <authorList>
            <person name="Parmeciano Di Noto G."/>
            <person name="Vazquez S."/>
            <person name="Mac Cormack W."/>
            <person name="Iriarte A."/>
            <person name="Quiroga C."/>
        </authorList>
    </citation>
    <scope>NUCLEOTIDE SEQUENCE [LARGE SCALE GENOMIC DNA]</scope>
    <source>
        <strain evidence="6 7">Ag06-30</strain>
    </source>
</reference>
<dbReference type="InterPro" id="IPR036388">
    <property type="entry name" value="WH-like_DNA-bd_sf"/>
</dbReference>